<protein>
    <submittedName>
        <fullName evidence="4">Fe-S cluster assembly protein SufD</fullName>
    </submittedName>
</protein>
<dbReference type="RefSeq" id="WP_034545976.1">
    <property type="nucleotide sequence ID" value="NZ_JAVLAM010000003.1"/>
</dbReference>
<dbReference type="Pfam" id="PF19295">
    <property type="entry name" value="SufBD_N"/>
    <property type="match status" value="1"/>
</dbReference>
<dbReference type="GO" id="GO:0016226">
    <property type="term" value="P:iron-sulfur cluster assembly"/>
    <property type="evidence" value="ECO:0007669"/>
    <property type="project" value="InterPro"/>
</dbReference>
<dbReference type="InterPro" id="IPR045595">
    <property type="entry name" value="SufBD_N"/>
</dbReference>
<evidence type="ECO:0000256" key="1">
    <source>
        <dbReference type="ARBA" id="ARBA00043967"/>
    </source>
</evidence>
<dbReference type="EMBL" id="JAVLAM010000003">
    <property type="protein sequence ID" value="MDT7015237.1"/>
    <property type="molecule type" value="Genomic_DNA"/>
</dbReference>
<organism evidence="4 5">
    <name type="scientific">Levilactobacillus namurensis</name>
    <dbReference type="NCBI Taxonomy" id="380393"/>
    <lineage>
        <taxon>Bacteria</taxon>
        <taxon>Bacillati</taxon>
        <taxon>Bacillota</taxon>
        <taxon>Bacilli</taxon>
        <taxon>Lactobacillales</taxon>
        <taxon>Lactobacillaceae</taxon>
        <taxon>Levilactobacillus</taxon>
    </lineage>
</organism>
<proteinExistence type="inferred from homology"/>
<sequence>MLVKNTEAAAATLAQAAEQRQEPAWLVDQRVAALAAFSRSRFLRVQRFDYRDWNLFATPTLAYPIATTQTTVGAGSFVQRGTTVIQCELPQDLQDQGVILTDILTAIRTYPELVQPYLMQVIGAETNQLASYHLAYLNAGFFLYVPKNVVISDPLTLQLIQDATQSTGLQTHGLIVAGENSQVAVTQHLTTQGDLPGTVNQVVEIVAQENSQVTFAAVDELGAQTQVAFQRRANVAANAQVNWAIGLMNQGNTVGQCETDLIGDGAQSDAKVVAITNHDQREGINTKITNHGKHTVGNILQRGVLQGQSELIFNGIGDIIHGAAGAQAEQENRILMMDPGTHGDANPILLIDENDVLAGHAASVGQVDQRELYYLLSRGLDKQTAERLVIRGFLSAVLTAIPSLTVRQQLVQTIERNLRHD</sequence>
<feature type="domain" description="SUF system FeS cluster assembly SufBD core" evidence="2">
    <location>
        <begin position="165"/>
        <end position="393"/>
    </location>
</feature>
<dbReference type="InterPro" id="IPR055346">
    <property type="entry name" value="Fe-S_cluster_assembly_SufBD"/>
</dbReference>
<name>A0AAW8W7R9_9LACO</name>
<gene>
    <name evidence="4" type="primary">sufD</name>
    <name evidence="4" type="ORF">RI532_12705</name>
</gene>
<dbReference type="Pfam" id="PF01458">
    <property type="entry name" value="SUFBD_core"/>
    <property type="match status" value="1"/>
</dbReference>
<dbReference type="AlphaFoldDB" id="A0AAW8W7R9"/>
<dbReference type="SUPFAM" id="SSF101960">
    <property type="entry name" value="Stabilizer of iron transporter SufD"/>
    <property type="match status" value="1"/>
</dbReference>
<accession>A0AAW8W7R9</accession>
<reference evidence="4" key="1">
    <citation type="submission" date="2023-08" db="EMBL/GenBank/DDBJ databases">
        <authorList>
            <person name="Page C.A."/>
            <person name="Perez-Diaz I.M."/>
        </authorList>
    </citation>
    <scope>NUCLEOTIDE SEQUENCE</scope>
    <source>
        <strain evidence="4">3.8.38</strain>
    </source>
</reference>
<feature type="domain" description="SUF system FeS cluster assembly SufBD N-terminal" evidence="3">
    <location>
        <begin position="89"/>
        <end position="156"/>
    </location>
</feature>
<comment type="similarity">
    <text evidence="1">Belongs to the iron-sulfur cluster assembly SufBD family.</text>
</comment>
<evidence type="ECO:0000259" key="3">
    <source>
        <dbReference type="Pfam" id="PF19295"/>
    </source>
</evidence>
<evidence type="ECO:0000313" key="4">
    <source>
        <dbReference type="EMBL" id="MDT7015237.1"/>
    </source>
</evidence>
<dbReference type="InterPro" id="IPR011542">
    <property type="entry name" value="SUF_FeS_clus_asmbl_SufD"/>
</dbReference>
<dbReference type="NCBIfam" id="TIGR01981">
    <property type="entry name" value="sufD"/>
    <property type="match status" value="1"/>
</dbReference>
<dbReference type="PANTHER" id="PTHR30508">
    <property type="entry name" value="FES CLUSTER ASSEMBLY PROTEIN SUF"/>
    <property type="match status" value="1"/>
</dbReference>
<evidence type="ECO:0000313" key="5">
    <source>
        <dbReference type="Proteomes" id="UP001254075"/>
    </source>
</evidence>
<dbReference type="InterPro" id="IPR000825">
    <property type="entry name" value="SUF_FeS_clus_asmbl_SufBD_core"/>
</dbReference>
<evidence type="ECO:0000259" key="2">
    <source>
        <dbReference type="Pfam" id="PF01458"/>
    </source>
</evidence>
<dbReference type="PANTHER" id="PTHR30508:SF1">
    <property type="entry name" value="UPF0051 PROTEIN ABCI8, CHLOROPLASTIC-RELATED"/>
    <property type="match status" value="1"/>
</dbReference>
<comment type="caution">
    <text evidence="4">The sequence shown here is derived from an EMBL/GenBank/DDBJ whole genome shotgun (WGS) entry which is preliminary data.</text>
</comment>
<dbReference type="Proteomes" id="UP001254075">
    <property type="component" value="Unassembled WGS sequence"/>
</dbReference>
<dbReference type="InterPro" id="IPR037284">
    <property type="entry name" value="SUF_FeS_clus_asmbl_SufBD_sf"/>
</dbReference>